<dbReference type="Pfam" id="PF00005">
    <property type="entry name" value="ABC_tran"/>
    <property type="match status" value="1"/>
</dbReference>
<dbReference type="InterPro" id="IPR027417">
    <property type="entry name" value="P-loop_NTPase"/>
</dbReference>
<dbReference type="InterPro" id="IPR003439">
    <property type="entry name" value="ABC_transporter-like_ATP-bd"/>
</dbReference>
<feature type="domain" description="ABC transporter" evidence="5">
    <location>
        <begin position="5"/>
        <end position="245"/>
    </location>
</feature>
<dbReference type="InterPro" id="IPR003593">
    <property type="entry name" value="AAA+_ATPase"/>
</dbReference>
<dbReference type="GO" id="GO:0098796">
    <property type="term" value="C:membrane protein complex"/>
    <property type="evidence" value="ECO:0007669"/>
    <property type="project" value="UniProtKB-ARBA"/>
</dbReference>
<dbReference type="AlphaFoldDB" id="A0A7T6Z8S9"/>
<dbReference type="GO" id="GO:0005886">
    <property type="term" value="C:plasma membrane"/>
    <property type="evidence" value="ECO:0007669"/>
    <property type="project" value="TreeGrafter"/>
</dbReference>
<name>A0A7T6Z8S9_9BACI</name>
<dbReference type="InterPro" id="IPR017911">
    <property type="entry name" value="MacB-like_ATP-bd"/>
</dbReference>
<keyword evidence="4 6" id="KW-0067">ATP-binding</keyword>
<dbReference type="PROSITE" id="PS50893">
    <property type="entry name" value="ABC_TRANSPORTER_2"/>
    <property type="match status" value="1"/>
</dbReference>
<evidence type="ECO:0000313" key="7">
    <source>
        <dbReference type="Proteomes" id="UP000595349"/>
    </source>
</evidence>
<dbReference type="SMART" id="SM00382">
    <property type="entry name" value="AAA"/>
    <property type="match status" value="1"/>
</dbReference>
<dbReference type="InterPro" id="IPR015854">
    <property type="entry name" value="ABC_transpr_LolD-like"/>
</dbReference>
<dbReference type="PANTHER" id="PTHR24220:SF86">
    <property type="entry name" value="ABC TRANSPORTER ABCH.1"/>
    <property type="match status" value="1"/>
</dbReference>
<dbReference type="PANTHER" id="PTHR24220">
    <property type="entry name" value="IMPORT ATP-BINDING PROTEIN"/>
    <property type="match status" value="1"/>
</dbReference>
<evidence type="ECO:0000259" key="5">
    <source>
        <dbReference type="PROSITE" id="PS50893"/>
    </source>
</evidence>
<dbReference type="EMBL" id="CP054706">
    <property type="protein sequence ID" value="QQK78983.1"/>
    <property type="molecule type" value="Genomic_DNA"/>
</dbReference>
<dbReference type="GO" id="GO:0022857">
    <property type="term" value="F:transmembrane transporter activity"/>
    <property type="evidence" value="ECO:0007669"/>
    <property type="project" value="TreeGrafter"/>
</dbReference>
<evidence type="ECO:0000313" key="6">
    <source>
        <dbReference type="EMBL" id="QQK78983.1"/>
    </source>
</evidence>
<dbReference type="FunFam" id="3.40.50.300:FF:000032">
    <property type="entry name" value="Export ABC transporter ATP-binding protein"/>
    <property type="match status" value="1"/>
</dbReference>
<proteinExistence type="inferred from homology"/>
<comment type="similarity">
    <text evidence="1">Belongs to the ABC transporter superfamily.</text>
</comment>
<evidence type="ECO:0000256" key="3">
    <source>
        <dbReference type="ARBA" id="ARBA00022741"/>
    </source>
</evidence>
<dbReference type="Gene3D" id="3.40.50.300">
    <property type="entry name" value="P-loop containing nucleotide triphosphate hydrolases"/>
    <property type="match status" value="1"/>
</dbReference>
<evidence type="ECO:0000256" key="2">
    <source>
        <dbReference type="ARBA" id="ARBA00022448"/>
    </source>
</evidence>
<gene>
    <name evidence="6" type="ORF">HUG20_03045</name>
</gene>
<dbReference type="CDD" id="cd03255">
    <property type="entry name" value="ABC_MJ0796_LolCDE_FtsE"/>
    <property type="match status" value="1"/>
</dbReference>
<dbReference type="GO" id="GO:0005524">
    <property type="term" value="F:ATP binding"/>
    <property type="evidence" value="ECO:0007669"/>
    <property type="project" value="UniProtKB-KW"/>
</dbReference>
<keyword evidence="2" id="KW-0813">Transport</keyword>
<dbReference type="GO" id="GO:0016887">
    <property type="term" value="F:ATP hydrolysis activity"/>
    <property type="evidence" value="ECO:0007669"/>
    <property type="project" value="InterPro"/>
</dbReference>
<dbReference type="SUPFAM" id="SSF52540">
    <property type="entry name" value="P-loop containing nucleoside triphosphate hydrolases"/>
    <property type="match status" value="1"/>
</dbReference>
<protein>
    <submittedName>
        <fullName evidence="6">ABC transporter ATP-binding protein</fullName>
    </submittedName>
</protein>
<reference evidence="6 7" key="1">
    <citation type="submission" date="2020-06" db="EMBL/GenBank/DDBJ databases">
        <title>Genomic analysis of Salicibibacter sp. NKC21-4.</title>
        <authorList>
            <person name="Oh Y.J."/>
        </authorList>
    </citation>
    <scope>NUCLEOTIDE SEQUENCE [LARGE SCALE GENOMIC DNA]</scope>
    <source>
        <strain evidence="6 7">NKC21-4</strain>
    </source>
</reference>
<dbReference type="KEGG" id="scib:HUG20_03045"/>
<accession>A0A7T6Z8S9</accession>
<organism evidence="6 7">
    <name type="scientific">Salicibibacter cibi</name>
    <dbReference type="NCBI Taxonomy" id="2743001"/>
    <lineage>
        <taxon>Bacteria</taxon>
        <taxon>Bacillati</taxon>
        <taxon>Bacillota</taxon>
        <taxon>Bacilli</taxon>
        <taxon>Bacillales</taxon>
        <taxon>Bacillaceae</taxon>
        <taxon>Salicibibacter</taxon>
    </lineage>
</organism>
<keyword evidence="3" id="KW-0547">Nucleotide-binding</keyword>
<evidence type="ECO:0000256" key="1">
    <source>
        <dbReference type="ARBA" id="ARBA00005417"/>
    </source>
</evidence>
<keyword evidence="7" id="KW-1185">Reference proteome</keyword>
<dbReference type="RefSeq" id="WP_200087949.1">
    <property type="nucleotide sequence ID" value="NZ_CP054706.1"/>
</dbReference>
<sequence length="255" mass="28396">MEVVLESKQLCKTYRLGKHHHQHVLKNVNVQMKKGEFVAVMGPSGSGKSTLLYNMSGMDRMTAGTVMFDGQEISTLSETELSKLRLHHMGFIFQGIHLLKNLSVFDNIILSAYLAKKSSRHQINERALELMQQTGIADLAHHDITQASGGQLQRVGICRALINDPEMIFADEPTGALNSKSATEIMDILADVNQTGTAILVVTHDVKVAAKTERVLYMVDGNIVGEKLLGKYNQNTDEIKAREEKLSRWLMEMGF</sequence>
<dbReference type="Proteomes" id="UP000595349">
    <property type="component" value="Chromosome"/>
</dbReference>
<evidence type="ECO:0000256" key="4">
    <source>
        <dbReference type="ARBA" id="ARBA00022840"/>
    </source>
</evidence>